<protein>
    <recommendedName>
        <fullName evidence="7">Aminotransferase</fullName>
        <ecNumber evidence="7">2.6.1.-</ecNumber>
    </recommendedName>
</protein>
<evidence type="ECO:0000256" key="5">
    <source>
        <dbReference type="ARBA" id="ARBA00022679"/>
    </source>
</evidence>
<dbReference type="Pfam" id="PF00155">
    <property type="entry name" value="Aminotran_1_2"/>
    <property type="match status" value="1"/>
</dbReference>
<gene>
    <name evidence="9" type="ORF">SAMN04488696_0422</name>
</gene>
<evidence type="ECO:0000256" key="6">
    <source>
        <dbReference type="ARBA" id="ARBA00022898"/>
    </source>
</evidence>
<dbReference type="Gene3D" id="3.90.1150.10">
    <property type="entry name" value="Aspartate Aminotransferase, domain 1"/>
    <property type="match status" value="1"/>
</dbReference>
<keyword evidence="6" id="KW-0663">Pyridoxal phosphate</keyword>
<comment type="subunit">
    <text evidence="3">Homodimer.</text>
</comment>
<dbReference type="PANTHER" id="PTHR46383">
    <property type="entry name" value="ASPARTATE AMINOTRANSFERASE"/>
    <property type="match status" value="1"/>
</dbReference>
<dbReference type="FunFam" id="3.40.640.10:FF:000033">
    <property type="entry name" value="Aspartate aminotransferase"/>
    <property type="match status" value="1"/>
</dbReference>
<proteinExistence type="inferred from homology"/>
<comment type="similarity">
    <text evidence="2 7">Belongs to the class-I pyridoxal-phosphate-dependent aminotransferase family.</text>
</comment>
<organism evidence="9 10">
    <name type="scientific">Methanolobus profundi</name>
    <dbReference type="NCBI Taxonomy" id="487685"/>
    <lineage>
        <taxon>Archaea</taxon>
        <taxon>Methanobacteriati</taxon>
        <taxon>Methanobacteriota</taxon>
        <taxon>Stenosarchaea group</taxon>
        <taxon>Methanomicrobia</taxon>
        <taxon>Methanosarcinales</taxon>
        <taxon>Methanosarcinaceae</taxon>
        <taxon>Methanolobus</taxon>
    </lineage>
</organism>
<dbReference type="PROSITE" id="PS00105">
    <property type="entry name" value="AA_TRANSFER_CLASS_1"/>
    <property type="match status" value="1"/>
</dbReference>
<evidence type="ECO:0000313" key="10">
    <source>
        <dbReference type="Proteomes" id="UP000198535"/>
    </source>
</evidence>
<dbReference type="OrthoDB" id="372018at2157"/>
<dbReference type="CDD" id="cd00609">
    <property type="entry name" value="AAT_like"/>
    <property type="match status" value="1"/>
</dbReference>
<reference evidence="10" key="1">
    <citation type="submission" date="2016-10" db="EMBL/GenBank/DDBJ databases">
        <authorList>
            <person name="Varghese N."/>
            <person name="Submissions S."/>
        </authorList>
    </citation>
    <scope>NUCLEOTIDE SEQUENCE [LARGE SCALE GENOMIC DNA]</scope>
    <source>
        <strain evidence="10">Mob M</strain>
    </source>
</reference>
<evidence type="ECO:0000256" key="2">
    <source>
        <dbReference type="ARBA" id="ARBA00007441"/>
    </source>
</evidence>
<dbReference type="GO" id="GO:0030170">
    <property type="term" value="F:pyridoxal phosphate binding"/>
    <property type="evidence" value="ECO:0007669"/>
    <property type="project" value="InterPro"/>
</dbReference>
<evidence type="ECO:0000259" key="8">
    <source>
        <dbReference type="Pfam" id="PF00155"/>
    </source>
</evidence>
<keyword evidence="4 7" id="KW-0032">Aminotransferase</keyword>
<evidence type="ECO:0000256" key="1">
    <source>
        <dbReference type="ARBA" id="ARBA00001933"/>
    </source>
</evidence>
<accession>A0A1I4P2Q2</accession>
<name>A0A1I4P2Q2_9EURY</name>
<evidence type="ECO:0000256" key="7">
    <source>
        <dbReference type="RuleBase" id="RU000481"/>
    </source>
</evidence>
<dbReference type="AlphaFoldDB" id="A0A1I4P2Q2"/>
<keyword evidence="10" id="KW-1185">Reference proteome</keyword>
<dbReference type="EMBL" id="FOUJ01000001">
    <property type="protein sequence ID" value="SFM22081.1"/>
    <property type="molecule type" value="Genomic_DNA"/>
</dbReference>
<dbReference type="GO" id="GO:0006520">
    <property type="term" value="P:amino acid metabolic process"/>
    <property type="evidence" value="ECO:0007669"/>
    <property type="project" value="InterPro"/>
</dbReference>
<sequence length="380" mass="41333">MASSRLERVEESATMKAANVANKMRQEGIDIISFTLGEPDFDTPKHICDAAADAMYRGETHYAPGAGVPALRSAIAEKLCTENKLDASASDIIVTPGAKQAIFEIMMSVLDDNDEAVLFDPAWVSYDPAIKFAGANTTWVPTDPENGFKPIDLEEYINERTKLIVVNSPGNPTGAVYDKKTLQNIADIAIDNDILVLSDEIYEKIIYDQKHQSIGSFEGMQDRTITVNGFSKAYAMTGWRLGYVHARSDIIKGMLKIQSHSVSSATSFVQYGGIAALEGPQEPVTEMVDRFKARRDLLVDGLNALDIKCQKPGGAFYAFADVSAYGDGNVVTEKLLKDAHVAVTPGSAFGESGKDFIRISYATSLERIQEGLERIKAALA</sequence>
<dbReference type="SUPFAM" id="SSF53383">
    <property type="entry name" value="PLP-dependent transferases"/>
    <property type="match status" value="1"/>
</dbReference>
<dbReference type="STRING" id="487685.SAMN04488696_0422"/>
<evidence type="ECO:0000256" key="4">
    <source>
        <dbReference type="ARBA" id="ARBA00022576"/>
    </source>
</evidence>
<evidence type="ECO:0000313" key="9">
    <source>
        <dbReference type="EMBL" id="SFM22081.1"/>
    </source>
</evidence>
<dbReference type="PANTHER" id="PTHR46383:SF1">
    <property type="entry name" value="ASPARTATE AMINOTRANSFERASE"/>
    <property type="match status" value="1"/>
</dbReference>
<comment type="cofactor">
    <cofactor evidence="1 7">
        <name>pyridoxal 5'-phosphate</name>
        <dbReference type="ChEBI" id="CHEBI:597326"/>
    </cofactor>
</comment>
<dbReference type="InterPro" id="IPR015422">
    <property type="entry name" value="PyrdxlP-dep_Trfase_small"/>
</dbReference>
<feature type="domain" description="Aminotransferase class I/classII large" evidence="8">
    <location>
        <begin position="30"/>
        <end position="375"/>
    </location>
</feature>
<dbReference type="EC" id="2.6.1.-" evidence="7"/>
<dbReference type="InterPro" id="IPR015421">
    <property type="entry name" value="PyrdxlP-dep_Trfase_major"/>
</dbReference>
<keyword evidence="5 7" id="KW-0808">Transferase</keyword>
<evidence type="ECO:0000256" key="3">
    <source>
        <dbReference type="ARBA" id="ARBA00011738"/>
    </source>
</evidence>
<dbReference type="RefSeq" id="WP_091932505.1">
    <property type="nucleotide sequence ID" value="NZ_FOUJ01000001.1"/>
</dbReference>
<dbReference type="InterPro" id="IPR004839">
    <property type="entry name" value="Aminotransferase_I/II_large"/>
</dbReference>
<dbReference type="Proteomes" id="UP000198535">
    <property type="component" value="Unassembled WGS sequence"/>
</dbReference>
<dbReference type="InterPro" id="IPR050596">
    <property type="entry name" value="AspAT/PAT-like"/>
</dbReference>
<dbReference type="GO" id="GO:0008483">
    <property type="term" value="F:transaminase activity"/>
    <property type="evidence" value="ECO:0007669"/>
    <property type="project" value="UniProtKB-KW"/>
</dbReference>
<dbReference type="InterPro" id="IPR004838">
    <property type="entry name" value="NHTrfase_class1_PyrdxlP-BS"/>
</dbReference>
<dbReference type="InterPro" id="IPR015424">
    <property type="entry name" value="PyrdxlP-dep_Trfase"/>
</dbReference>
<dbReference type="Gene3D" id="3.40.640.10">
    <property type="entry name" value="Type I PLP-dependent aspartate aminotransferase-like (Major domain)"/>
    <property type="match status" value="1"/>
</dbReference>